<accession>A0A1F6FI54</accession>
<evidence type="ECO:0000313" key="5">
    <source>
        <dbReference type="Proteomes" id="UP000177395"/>
    </source>
</evidence>
<feature type="coiled-coil region" evidence="1">
    <location>
        <begin position="100"/>
        <end position="127"/>
    </location>
</feature>
<reference evidence="4 5" key="1">
    <citation type="journal article" date="2016" name="Nat. Commun.">
        <title>Thousands of microbial genomes shed light on interconnected biogeochemical processes in an aquifer system.</title>
        <authorList>
            <person name="Anantharaman K."/>
            <person name="Brown C.T."/>
            <person name="Hug L.A."/>
            <person name="Sharon I."/>
            <person name="Castelle C.J."/>
            <person name="Probst A.J."/>
            <person name="Thomas B.C."/>
            <person name="Singh A."/>
            <person name="Wilkins M.J."/>
            <person name="Karaoz U."/>
            <person name="Brodie E.L."/>
            <person name="Williams K.H."/>
            <person name="Hubbard S.S."/>
            <person name="Banfield J.F."/>
        </authorList>
    </citation>
    <scope>NUCLEOTIDE SEQUENCE [LARGE SCALE GENOMIC DNA]</scope>
</reference>
<name>A0A1F6FI54_9BACT</name>
<sequence>MDNNQNQQPAKPVPEIPQGELKMPVESVPTQSATAPSPKHHVSPFLVILFVFSLALLGVAIVWGAQIIDILMPAAETPVLEPATDIKTEAQTPPTTEQEITNIEAEAAATEAELSASESELDAIEAEIEANLQ</sequence>
<evidence type="ECO:0000256" key="2">
    <source>
        <dbReference type="SAM" id="MobiDB-lite"/>
    </source>
</evidence>
<organism evidence="4 5">
    <name type="scientific">Candidatus Kaiserbacteria bacterium RIFOXYB1_FULL_46_14</name>
    <dbReference type="NCBI Taxonomy" id="1798531"/>
    <lineage>
        <taxon>Bacteria</taxon>
        <taxon>Candidatus Kaiseribacteriota</taxon>
    </lineage>
</organism>
<keyword evidence="3" id="KW-0472">Membrane</keyword>
<evidence type="ECO:0000313" key="4">
    <source>
        <dbReference type="EMBL" id="OGG85537.1"/>
    </source>
</evidence>
<dbReference type="Proteomes" id="UP000177395">
    <property type="component" value="Unassembled WGS sequence"/>
</dbReference>
<dbReference type="EMBL" id="MFMS01000006">
    <property type="protein sequence ID" value="OGG85537.1"/>
    <property type="molecule type" value="Genomic_DNA"/>
</dbReference>
<keyword evidence="1" id="KW-0175">Coiled coil</keyword>
<evidence type="ECO:0000256" key="3">
    <source>
        <dbReference type="SAM" id="Phobius"/>
    </source>
</evidence>
<gene>
    <name evidence="4" type="ORF">A2392_02040</name>
</gene>
<feature type="region of interest" description="Disordered" evidence="2">
    <location>
        <begin position="1"/>
        <end position="39"/>
    </location>
</feature>
<keyword evidence="3" id="KW-1133">Transmembrane helix</keyword>
<dbReference type="STRING" id="1798531.A2392_02040"/>
<feature type="transmembrane region" description="Helical" evidence="3">
    <location>
        <begin position="45"/>
        <end position="65"/>
    </location>
</feature>
<protein>
    <submittedName>
        <fullName evidence="4">Uncharacterized protein</fullName>
    </submittedName>
</protein>
<comment type="caution">
    <text evidence="4">The sequence shown here is derived from an EMBL/GenBank/DDBJ whole genome shotgun (WGS) entry which is preliminary data.</text>
</comment>
<dbReference type="AlphaFoldDB" id="A0A1F6FI54"/>
<evidence type="ECO:0000256" key="1">
    <source>
        <dbReference type="SAM" id="Coils"/>
    </source>
</evidence>
<proteinExistence type="predicted"/>
<keyword evidence="3" id="KW-0812">Transmembrane</keyword>